<dbReference type="EMBL" id="PFMR01000238">
    <property type="protein sequence ID" value="PIZ15729.1"/>
    <property type="molecule type" value="Genomic_DNA"/>
</dbReference>
<proteinExistence type="predicted"/>
<accession>A0A2M7S8C0</accession>
<organism evidence="1 2">
    <name type="scientific">Candidatus Desantisbacteria bacterium CG_4_10_14_0_8_um_filter_48_22</name>
    <dbReference type="NCBI Taxonomy" id="1974543"/>
    <lineage>
        <taxon>Bacteria</taxon>
        <taxon>Candidatus Desantisiibacteriota</taxon>
    </lineage>
</organism>
<sequence length="148" mass="16969">MFAGSMAIAADAEKKIDYFEEWAKDNPALAEELVIIYKDHPGWRGAMWGDEVKMKWVLDNAEKHPMAAFVLMEYADNHPELTKWCWEHPVWAKHALIYAAAHKRAVFFAAKHPGMAKWVKNHPAKAGWIKNHPVAAKKVIKQKVKGKR</sequence>
<comment type="caution">
    <text evidence="1">The sequence shown here is derived from an EMBL/GenBank/DDBJ whole genome shotgun (WGS) entry which is preliminary data.</text>
</comment>
<evidence type="ECO:0000313" key="1">
    <source>
        <dbReference type="EMBL" id="PIZ15729.1"/>
    </source>
</evidence>
<protein>
    <submittedName>
        <fullName evidence="1">Uncharacterized protein</fullName>
    </submittedName>
</protein>
<evidence type="ECO:0000313" key="2">
    <source>
        <dbReference type="Proteomes" id="UP000229307"/>
    </source>
</evidence>
<dbReference type="AlphaFoldDB" id="A0A2M7S8C0"/>
<name>A0A2M7S8C0_9BACT</name>
<gene>
    <name evidence="1" type="ORF">COY52_09010</name>
</gene>
<reference evidence="2" key="1">
    <citation type="submission" date="2017-09" db="EMBL/GenBank/DDBJ databases">
        <title>Depth-based differentiation of microbial function through sediment-hosted aquifers and enrichment of novel symbionts in the deep terrestrial subsurface.</title>
        <authorList>
            <person name="Probst A.J."/>
            <person name="Ladd B."/>
            <person name="Jarett J.K."/>
            <person name="Geller-Mcgrath D.E."/>
            <person name="Sieber C.M.K."/>
            <person name="Emerson J.B."/>
            <person name="Anantharaman K."/>
            <person name="Thomas B.C."/>
            <person name="Malmstrom R."/>
            <person name="Stieglmeier M."/>
            <person name="Klingl A."/>
            <person name="Woyke T."/>
            <person name="Ryan C.M."/>
            <person name="Banfield J.F."/>
        </authorList>
    </citation>
    <scope>NUCLEOTIDE SEQUENCE [LARGE SCALE GENOMIC DNA]</scope>
</reference>
<dbReference type="Proteomes" id="UP000229307">
    <property type="component" value="Unassembled WGS sequence"/>
</dbReference>